<feature type="transmembrane region" description="Helical" evidence="6">
    <location>
        <begin position="429"/>
        <end position="452"/>
    </location>
</feature>
<keyword evidence="2" id="KW-1003">Cell membrane</keyword>
<dbReference type="GO" id="GO:0005886">
    <property type="term" value="C:plasma membrane"/>
    <property type="evidence" value="ECO:0007669"/>
    <property type="project" value="UniProtKB-SubCell"/>
</dbReference>
<feature type="transmembrane region" description="Helical" evidence="6">
    <location>
        <begin position="371"/>
        <end position="390"/>
    </location>
</feature>
<keyword evidence="4 6" id="KW-1133">Transmembrane helix</keyword>
<evidence type="ECO:0000313" key="9">
    <source>
        <dbReference type="EMBL" id="MCR8874690.1"/>
    </source>
</evidence>
<keyword evidence="5 6" id="KW-0472">Membrane</keyword>
<accession>A0AAW5N787</accession>
<name>A0AAW5N787_9BACT</name>
<protein>
    <submittedName>
        <fullName evidence="9">ComEC family competence protein</fullName>
    </submittedName>
</protein>
<comment type="caution">
    <text evidence="9">The sequence shown here is derived from an EMBL/GenBank/DDBJ whole genome shotgun (WGS) entry which is preliminary data.</text>
</comment>
<feature type="transmembrane region" description="Helical" evidence="6">
    <location>
        <begin position="519"/>
        <end position="539"/>
    </location>
</feature>
<evidence type="ECO:0000256" key="1">
    <source>
        <dbReference type="ARBA" id="ARBA00004651"/>
    </source>
</evidence>
<dbReference type="NCBIfam" id="TIGR00360">
    <property type="entry name" value="ComEC_N-term"/>
    <property type="match status" value="1"/>
</dbReference>
<dbReference type="InterPro" id="IPR025405">
    <property type="entry name" value="DUF4131"/>
</dbReference>
<feature type="transmembrane region" description="Helical" evidence="6">
    <location>
        <begin position="396"/>
        <end position="422"/>
    </location>
</feature>
<dbReference type="Pfam" id="PF03772">
    <property type="entry name" value="Competence"/>
    <property type="match status" value="1"/>
</dbReference>
<feature type="transmembrane region" description="Helical" evidence="6">
    <location>
        <begin position="458"/>
        <end position="477"/>
    </location>
</feature>
<feature type="transmembrane region" description="Helical" evidence="6">
    <location>
        <begin position="300"/>
        <end position="323"/>
    </location>
</feature>
<evidence type="ECO:0000256" key="2">
    <source>
        <dbReference type="ARBA" id="ARBA00022475"/>
    </source>
</evidence>
<evidence type="ECO:0000313" key="10">
    <source>
        <dbReference type="Proteomes" id="UP001204579"/>
    </source>
</evidence>
<dbReference type="PANTHER" id="PTHR30619">
    <property type="entry name" value="DNA INTERNALIZATION/COMPETENCE PROTEIN COMEC/REC2"/>
    <property type="match status" value="1"/>
</dbReference>
<dbReference type="Pfam" id="PF13567">
    <property type="entry name" value="DUF4131"/>
    <property type="match status" value="1"/>
</dbReference>
<organism evidence="9 10">
    <name type="scientific">Phocaeicola barnesiae</name>
    <dbReference type="NCBI Taxonomy" id="376804"/>
    <lineage>
        <taxon>Bacteria</taxon>
        <taxon>Pseudomonadati</taxon>
        <taxon>Bacteroidota</taxon>
        <taxon>Bacteroidia</taxon>
        <taxon>Bacteroidales</taxon>
        <taxon>Bacteroidaceae</taxon>
        <taxon>Phocaeicola</taxon>
    </lineage>
</organism>
<comment type="subcellular location">
    <subcellularLocation>
        <location evidence="1">Cell membrane</location>
        <topology evidence="1">Multi-pass membrane protein</topology>
    </subcellularLocation>
</comment>
<feature type="transmembrane region" description="Helical" evidence="6">
    <location>
        <begin position="343"/>
        <end position="359"/>
    </location>
</feature>
<sequence length="663" mass="75241">MLKNASYIIYPLFRLAFSMAAGIFLFDRFLSDRLSWPWAFGLFGIAVVLTCVCFRSSVYRWRSLFGYLATLSFFLLGGCSVLYQQSRIDYLWPQEAEVYEGVVQTVPYLKGKTFRAEVTVTHRLEASEDTCIREKRWLPVRRKILLYWILDSAGTSLQCGDRICFHATVSRPVSDMNLTGFDYGKYLFRQGISGTALAFEGHWKRLQPAFMLTWKQRALLLRERLLEQYRNWGLEGDVLAVVSALTVGEKRELTEELKAVYSAAGTSHVLALSGLHVGMIVGILWILLAPLKRWRHGKNVASLLLVVCLWMFAFLSGLSASVVRAVTMFTLYVLASWVSEERFSGFLSVTLTAFLMLVYQPMYLFDISFQLSFVAVYSILLLYPLISSWWSPRNRIGTYVWNALSVSLAAQLGTLPLILYYFGAFPTYFLLANLVVGPLACCILCATLGAFLLGNLPVVGAGVIWLLTQTTVLLNVIMESVSSLDGSQLTAIHLSAFQALLLFLLLGAVYAYLHRRSALRLMTCLGIVNVFLVIGIWRYGRPFSDSFYLYRSEVYHRKRFEAEVLSSANGFYRLDALKVAVLKDSTWRKKQAAEKLAVDYAYICRGFRGNVEGLSRVFEIRQVVFDGSLNPSYRKSLKAECMRYQIPFAELPAEGSYRIVRKY</sequence>
<evidence type="ECO:0000259" key="7">
    <source>
        <dbReference type="Pfam" id="PF03772"/>
    </source>
</evidence>
<dbReference type="RefSeq" id="WP_258336040.1">
    <property type="nucleotide sequence ID" value="NZ_JANRHJ010000013.1"/>
</dbReference>
<evidence type="ECO:0000256" key="5">
    <source>
        <dbReference type="ARBA" id="ARBA00023136"/>
    </source>
</evidence>
<reference evidence="9 10" key="1">
    <citation type="submission" date="2022-08" db="EMBL/GenBank/DDBJ databases">
        <authorList>
            <person name="Zeman M."/>
            <person name="Kubasova T."/>
        </authorList>
    </citation>
    <scope>NUCLEOTIDE SEQUENCE [LARGE SCALE GENOMIC DNA]</scope>
    <source>
        <strain evidence="9 10">ET62</strain>
    </source>
</reference>
<feature type="transmembrane region" description="Helical" evidence="6">
    <location>
        <begin position="38"/>
        <end position="58"/>
    </location>
</feature>
<feature type="transmembrane region" description="Helical" evidence="6">
    <location>
        <begin position="268"/>
        <end position="288"/>
    </location>
</feature>
<dbReference type="InterPro" id="IPR052159">
    <property type="entry name" value="Competence_DNA_uptake"/>
</dbReference>
<dbReference type="PANTHER" id="PTHR30619:SF1">
    <property type="entry name" value="RECOMBINATION PROTEIN 2"/>
    <property type="match status" value="1"/>
</dbReference>
<proteinExistence type="predicted"/>
<dbReference type="InterPro" id="IPR004477">
    <property type="entry name" value="ComEC_N"/>
</dbReference>
<evidence type="ECO:0000256" key="6">
    <source>
        <dbReference type="SAM" id="Phobius"/>
    </source>
</evidence>
<feature type="transmembrane region" description="Helical" evidence="6">
    <location>
        <begin position="6"/>
        <end position="26"/>
    </location>
</feature>
<feature type="domain" description="ComEC/Rec2-related protein" evidence="7">
    <location>
        <begin position="245"/>
        <end position="515"/>
    </location>
</feature>
<dbReference type="EMBL" id="JANRHJ010000013">
    <property type="protein sequence ID" value="MCR8874690.1"/>
    <property type="molecule type" value="Genomic_DNA"/>
</dbReference>
<feature type="domain" description="DUF4131" evidence="8">
    <location>
        <begin position="34"/>
        <end position="197"/>
    </location>
</feature>
<evidence type="ECO:0000256" key="4">
    <source>
        <dbReference type="ARBA" id="ARBA00022989"/>
    </source>
</evidence>
<evidence type="ECO:0000256" key="3">
    <source>
        <dbReference type="ARBA" id="ARBA00022692"/>
    </source>
</evidence>
<keyword evidence="3 6" id="KW-0812">Transmembrane</keyword>
<evidence type="ECO:0000259" key="8">
    <source>
        <dbReference type="Pfam" id="PF13567"/>
    </source>
</evidence>
<keyword evidence="10" id="KW-1185">Reference proteome</keyword>
<dbReference type="AlphaFoldDB" id="A0AAW5N787"/>
<dbReference type="Proteomes" id="UP001204579">
    <property type="component" value="Unassembled WGS sequence"/>
</dbReference>
<gene>
    <name evidence="9" type="ORF">NW209_11820</name>
</gene>
<feature type="transmembrane region" description="Helical" evidence="6">
    <location>
        <begin position="489"/>
        <end position="513"/>
    </location>
</feature>